<dbReference type="Pfam" id="PF01937">
    <property type="entry name" value="ARMT1-like_dom"/>
    <property type="match status" value="1"/>
</dbReference>
<dbReference type="GO" id="GO:0046872">
    <property type="term" value="F:metal ion binding"/>
    <property type="evidence" value="ECO:0007669"/>
    <property type="project" value="UniProtKB-UniRule"/>
</dbReference>
<evidence type="ECO:0000256" key="4">
    <source>
        <dbReference type="ARBA" id="ARBA00022801"/>
    </source>
</evidence>
<dbReference type="AlphaFoldDB" id="A0A9W8AD77"/>
<dbReference type="GO" id="GO:0005634">
    <property type="term" value="C:nucleus"/>
    <property type="evidence" value="ECO:0007669"/>
    <property type="project" value="TreeGrafter"/>
</dbReference>
<dbReference type="PANTHER" id="PTHR12260:SF6">
    <property type="entry name" value="DAMAGE-CONTROL PHOSPHATASE ARMT1"/>
    <property type="match status" value="1"/>
</dbReference>
<comment type="catalytic activity">
    <reaction evidence="1 7">
        <text>beta-D-fructose 1-phosphate + H2O = D-fructose + phosphate</text>
        <dbReference type="Rhea" id="RHEA:35603"/>
        <dbReference type="ChEBI" id="CHEBI:15377"/>
        <dbReference type="ChEBI" id="CHEBI:37721"/>
        <dbReference type="ChEBI" id="CHEBI:43474"/>
        <dbReference type="ChEBI" id="CHEBI:138881"/>
    </reaction>
</comment>
<gene>
    <name evidence="9" type="primary">HRT2_1</name>
    <name evidence="9" type="ORF">IWQ60_003252</name>
</gene>
<organism evidence="9 10">
    <name type="scientific">Tieghemiomyces parasiticus</name>
    <dbReference type="NCBI Taxonomy" id="78921"/>
    <lineage>
        <taxon>Eukaryota</taxon>
        <taxon>Fungi</taxon>
        <taxon>Fungi incertae sedis</taxon>
        <taxon>Zoopagomycota</taxon>
        <taxon>Kickxellomycotina</taxon>
        <taxon>Dimargaritomycetes</taxon>
        <taxon>Dimargaritales</taxon>
        <taxon>Dimargaritaceae</taxon>
        <taxon>Tieghemiomyces</taxon>
    </lineage>
</organism>
<comment type="catalytic activity">
    <reaction evidence="6 7">
        <text>beta-D-fructose 6-phosphate = dihydroxyacetone + D-glyceraldehyde 3-phosphate</text>
        <dbReference type="Rhea" id="RHEA:28002"/>
        <dbReference type="ChEBI" id="CHEBI:16016"/>
        <dbReference type="ChEBI" id="CHEBI:57634"/>
        <dbReference type="ChEBI" id="CHEBI:59776"/>
    </reaction>
</comment>
<evidence type="ECO:0000256" key="1">
    <source>
        <dbReference type="ARBA" id="ARBA00001326"/>
    </source>
</evidence>
<evidence type="ECO:0000256" key="2">
    <source>
        <dbReference type="ARBA" id="ARBA00009519"/>
    </source>
</evidence>
<dbReference type="EC" id="3.1.3.-" evidence="7"/>
<evidence type="ECO:0000256" key="6">
    <source>
        <dbReference type="ARBA" id="ARBA00048809"/>
    </source>
</evidence>
<name>A0A9W8AD77_9FUNG</name>
<proteinExistence type="inferred from homology"/>
<feature type="domain" description="Damage-control phosphatase ARMT1-like metal-binding" evidence="8">
    <location>
        <begin position="24"/>
        <end position="431"/>
    </location>
</feature>
<dbReference type="Gene3D" id="3.40.50.10880">
    <property type="entry name" value="Uncharacterised protein PF01937, DUF89, domain 3"/>
    <property type="match status" value="1"/>
</dbReference>
<dbReference type="InterPro" id="IPR036075">
    <property type="entry name" value="ARMT-1-like_metal-bd_sf"/>
</dbReference>
<dbReference type="GO" id="GO:0016791">
    <property type="term" value="F:phosphatase activity"/>
    <property type="evidence" value="ECO:0007669"/>
    <property type="project" value="TreeGrafter"/>
</dbReference>
<dbReference type="EMBL" id="JANBPT010000136">
    <property type="protein sequence ID" value="KAJ1927060.1"/>
    <property type="molecule type" value="Genomic_DNA"/>
</dbReference>
<dbReference type="InterPro" id="IPR039763">
    <property type="entry name" value="ARMT1"/>
</dbReference>
<dbReference type="GO" id="GO:0006974">
    <property type="term" value="P:DNA damage response"/>
    <property type="evidence" value="ECO:0007669"/>
    <property type="project" value="TreeGrafter"/>
</dbReference>
<accession>A0A9W8AD77</accession>
<dbReference type="Proteomes" id="UP001150569">
    <property type="component" value="Unassembled WGS sequence"/>
</dbReference>
<sequence length="456" mass="51168">MATPAHPPRPALKGEKVGTFAYLTIKDRLPQIVAKVVDHLYRTYSSLEETGVNAARIREAKVVIEELGRLRYEMTTDKPLTPIPADNQPDHEVWNRILATEFPGATWFSATWLFSECYMYRRIYHHFAVTTQWRDFDFFAEQKESTFHASHQAVGVLADRVLALCTEAQSDKDPAAESRRVAFTELAQASLWGNRTDLSLLVNLNLADIHSIQSGTEDIADFVVVNQLATWWDRLSQTPADQPADRIDLVLDNSGFEVFVDMVLAHWLVAAGYCGKVVFHCKAIPWFVSDTTIADFHWVVDTCRDRFQAAQITDAAHLDGLVTLATQWQAHLDAGRWELQADSFWTSPYAFHHLPSAAPALFTDLQRSAAVVFKGDLNYRKLVYDCEWPLTTPFPEALGPLAQPGTALPVVALRTSKCDLMVGVTEGQAEQLDQRDSDWLVNGKFAVMEVSLPSSD</sequence>
<protein>
    <recommendedName>
        <fullName evidence="7">Sugar phosphate phosphatase</fullName>
        <ecNumber evidence="7">3.1.3.-</ecNumber>
    </recommendedName>
</protein>
<evidence type="ECO:0000313" key="10">
    <source>
        <dbReference type="Proteomes" id="UP001150569"/>
    </source>
</evidence>
<keyword evidence="10" id="KW-1185">Reference proteome</keyword>
<evidence type="ECO:0000256" key="3">
    <source>
        <dbReference type="ARBA" id="ARBA00022723"/>
    </source>
</evidence>
<comment type="cofactor">
    <cofactor evidence="7">
        <name>Mn(2+)</name>
        <dbReference type="ChEBI" id="CHEBI:29035"/>
    </cofactor>
    <cofactor evidence="7">
        <name>Ni(2+)</name>
        <dbReference type="ChEBI" id="CHEBI:49786"/>
    </cofactor>
</comment>
<dbReference type="OrthoDB" id="541375at2759"/>
<comment type="function">
    <text evidence="7">Metal-dependent phosphatase that shows phosphatase activity against several substrates, including fructose-1-phosphate and fructose-6-phosphate. Its preference for fructose-1-phosphate, a strong glycating agent that causes DNA damage rather than a canonical yeast metabolite, suggests a damage-control function in hexose phosphate metabolism.</text>
</comment>
<evidence type="ECO:0000256" key="5">
    <source>
        <dbReference type="ARBA" id="ARBA00023211"/>
    </source>
</evidence>
<evidence type="ECO:0000259" key="8">
    <source>
        <dbReference type="Pfam" id="PF01937"/>
    </source>
</evidence>
<comment type="domain">
    <text evidence="7">Subfamily III proteins have a conserved RTxK motif about 40-50 residues from the C-terminus; the threonine may be replaced by serine or cysteine.</text>
</comment>
<keyword evidence="4 7" id="KW-0378">Hydrolase</keyword>
<dbReference type="PANTHER" id="PTHR12260">
    <property type="entry name" value="DAMAGE-CONTROL PHOSPHATASE ARMT1"/>
    <property type="match status" value="1"/>
</dbReference>
<evidence type="ECO:0000313" key="9">
    <source>
        <dbReference type="EMBL" id="KAJ1927060.1"/>
    </source>
</evidence>
<reference evidence="9" key="1">
    <citation type="submission" date="2022-07" db="EMBL/GenBank/DDBJ databases">
        <title>Phylogenomic reconstructions and comparative analyses of Kickxellomycotina fungi.</title>
        <authorList>
            <person name="Reynolds N.K."/>
            <person name="Stajich J.E."/>
            <person name="Barry K."/>
            <person name="Grigoriev I.V."/>
            <person name="Crous P."/>
            <person name="Smith M.E."/>
        </authorList>
    </citation>
    <scope>NUCLEOTIDE SEQUENCE</scope>
    <source>
        <strain evidence="9">RSA 861</strain>
    </source>
</reference>
<dbReference type="InterPro" id="IPR002791">
    <property type="entry name" value="ARMT1-like_metal-bd"/>
</dbReference>
<evidence type="ECO:0000256" key="7">
    <source>
        <dbReference type="RuleBase" id="RU367030"/>
    </source>
</evidence>
<keyword evidence="3 7" id="KW-0479">Metal-binding</keyword>
<comment type="similarity">
    <text evidence="2 7">Belongs to the damage-control phosphatase family. Sugar phosphate phosphatase III subfamily.</text>
</comment>
<keyword evidence="5 7" id="KW-0464">Manganese</keyword>
<dbReference type="Gene3D" id="1.20.930.60">
    <property type="match status" value="1"/>
</dbReference>
<comment type="caution">
    <text evidence="9">The sequence shown here is derived from an EMBL/GenBank/DDBJ whole genome shotgun (WGS) entry which is preliminary data.</text>
</comment>
<dbReference type="SUPFAM" id="SSF111321">
    <property type="entry name" value="AF1104-like"/>
    <property type="match status" value="1"/>
</dbReference>